<dbReference type="STRING" id="1472378.AU381_14370"/>
<protein>
    <submittedName>
        <fullName evidence="2">Glycosyl hydrolase</fullName>
    </submittedName>
</protein>
<dbReference type="NCBIfam" id="NF004860">
    <property type="entry name" value="PRK06215.1"/>
    <property type="match status" value="1"/>
</dbReference>
<reference evidence="2 3" key="1">
    <citation type="journal article" date="2016" name="Int. J. Syst. Evol. Microbiol.">
        <title>Ensifer glycinis sp. nov., an novel rhizobial species associated with Glycine spp.</title>
        <authorList>
            <person name="Yan H."/>
            <person name="Yan J."/>
            <person name="Sui X.H."/>
            <person name="Wang E.T."/>
            <person name="Chen W.X."/>
            <person name="Zhang X.X."/>
            <person name="Chen W.F."/>
        </authorList>
    </citation>
    <scope>NUCLEOTIDE SEQUENCE [LARGE SCALE GENOMIC DNA]</scope>
    <source>
        <strain evidence="2 3">CCBAU 23380</strain>
    </source>
</reference>
<accession>A0A178YJF1</accession>
<gene>
    <name evidence="2" type="ORF">AU381_14370</name>
</gene>
<dbReference type="InterPro" id="IPR013320">
    <property type="entry name" value="ConA-like_dom_sf"/>
</dbReference>
<dbReference type="SMR" id="A0A178YJF1"/>
<dbReference type="PANTHER" id="PTHR34002">
    <property type="entry name" value="BLR1656 PROTEIN"/>
    <property type="match status" value="1"/>
</dbReference>
<evidence type="ECO:0000313" key="2">
    <source>
        <dbReference type="EMBL" id="OAP47659.1"/>
    </source>
</evidence>
<dbReference type="Proteomes" id="UP000094025">
    <property type="component" value="Unassembled WGS sequence"/>
</dbReference>
<dbReference type="AlphaFoldDB" id="A0A178YJF1"/>
<organism evidence="2 3">
    <name type="scientific">Sinorhizobium glycinis</name>
    <dbReference type="NCBI Taxonomy" id="1472378"/>
    <lineage>
        <taxon>Bacteria</taxon>
        <taxon>Pseudomonadati</taxon>
        <taxon>Pseudomonadota</taxon>
        <taxon>Alphaproteobacteria</taxon>
        <taxon>Hyphomicrobiales</taxon>
        <taxon>Rhizobiaceae</taxon>
        <taxon>Sinorhizobium/Ensifer group</taxon>
        <taxon>Sinorhizobium</taxon>
    </lineage>
</organism>
<dbReference type="RefSeq" id="WP_015633421.1">
    <property type="nucleotide sequence ID" value="NZ_LPUX01000026.1"/>
</dbReference>
<sequence length="268" mass="28858">MDSNRINGGAAKGSPTGYVRTQEDHDLFRQAANEAGSLSSAALVSARAPIWSSHAPYGSFSRDGYSWNNDVWGPRPGPQTISVSGVNRWSVWSDQPNTPGIKSYPHVAFNIGKPLSSINTLSSSFNQEVPTGGAWDVAYDIWDSSNKHEIMLWTNYTGNSDGSGNVKPISYHYAPSGAAIPVYSNVNVGGATWNVFEGEGPDGHKVISLLRTSKTNSGTVDIKSILQWIKSKGYFGDIEVGSVQYGVEITSSPGGKNFNFNNWSVTSK</sequence>
<comment type="caution">
    <text evidence="2">The sequence shown here is derived from an EMBL/GenBank/DDBJ whole genome shotgun (WGS) entry which is preliminary data.</text>
</comment>
<comment type="similarity">
    <text evidence="1">Belongs to the glycosyl hydrolase 12 (cellulase H) family.</text>
</comment>
<proteinExistence type="inferred from homology"/>
<evidence type="ECO:0000256" key="1">
    <source>
        <dbReference type="ARBA" id="ARBA00005519"/>
    </source>
</evidence>
<dbReference type="SUPFAM" id="SSF49899">
    <property type="entry name" value="Concanavalin A-like lectins/glucanases"/>
    <property type="match status" value="1"/>
</dbReference>
<dbReference type="GeneID" id="48977503"/>
<dbReference type="GO" id="GO:0000272">
    <property type="term" value="P:polysaccharide catabolic process"/>
    <property type="evidence" value="ECO:0007669"/>
    <property type="project" value="InterPro"/>
</dbReference>
<evidence type="ECO:0000313" key="3">
    <source>
        <dbReference type="Proteomes" id="UP000094025"/>
    </source>
</evidence>
<dbReference type="EMBL" id="LPUX01000026">
    <property type="protein sequence ID" value="OAP47659.1"/>
    <property type="molecule type" value="Genomic_DNA"/>
</dbReference>
<dbReference type="PANTHER" id="PTHR34002:SF9">
    <property type="entry name" value="XYLOGLUCAN-SPECIFIC ENDO-BETA-1,4-GLUCANASE A"/>
    <property type="match status" value="1"/>
</dbReference>
<dbReference type="GO" id="GO:0008810">
    <property type="term" value="F:cellulase activity"/>
    <property type="evidence" value="ECO:0007669"/>
    <property type="project" value="InterPro"/>
</dbReference>
<keyword evidence="2" id="KW-0378">Hydrolase</keyword>
<keyword evidence="3" id="KW-1185">Reference proteome</keyword>
<dbReference type="OrthoDB" id="8885070at2"/>
<dbReference type="InterPro" id="IPR013319">
    <property type="entry name" value="GH11/12"/>
</dbReference>
<name>A0A178YJF1_9HYPH</name>
<dbReference type="InterPro" id="IPR002594">
    <property type="entry name" value="GH12"/>
</dbReference>
<dbReference type="Gene3D" id="2.60.120.180">
    <property type="match status" value="1"/>
</dbReference>